<dbReference type="STRING" id="1631356.VV01_22000"/>
<dbReference type="EMBL" id="LAIR01000003">
    <property type="protein sequence ID" value="KNX35931.1"/>
    <property type="molecule type" value="Genomic_DNA"/>
</dbReference>
<protein>
    <submittedName>
        <fullName evidence="2">Uncharacterized protein</fullName>
    </submittedName>
</protein>
<dbReference type="RefSeq" id="WP_050672199.1">
    <property type="nucleotide sequence ID" value="NZ_LAIR01000003.1"/>
</dbReference>
<comment type="caution">
    <text evidence="2">The sequence shown here is derived from an EMBL/GenBank/DDBJ whole genome shotgun (WGS) entry which is preliminary data.</text>
</comment>
<keyword evidence="3" id="KW-1185">Reference proteome</keyword>
<reference evidence="3" key="1">
    <citation type="submission" date="2015-03" db="EMBL/GenBank/DDBJ databases">
        <title>Luteipulveratus halotolerans sp. nov., a novel actinobacterium (Dermacoccaceae) from Sarawak, Malaysia.</title>
        <authorList>
            <person name="Juboi H."/>
            <person name="Basik A."/>
            <person name="Shamsul S.S."/>
            <person name="Arnold P."/>
            <person name="Schmitt E.K."/>
            <person name="Sanglier J.-J."/>
            <person name="Yeo T."/>
        </authorList>
    </citation>
    <scope>NUCLEOTIDE SEQUENCE [LARGE SCALE GENOMIC DNA]</scope>
    <source>
        <strain evidence="3">C296001</strain>
    </source>
</reference>
<gene>
    <name evidence="2" type="ORF">VV01_22000</name>
</gene>
<evidence type="ECO:0000256" key="1">
    <source>
        <dbReference type="SAM" id="MobiDB-lite"/>
    </source>
</evidence>
<dbReference type="Proteomes" id="UP000037397">
    <property type="component" value="Unassembled WGS sequence"/>
</dbReference>
<evidence type="ECO:0000313" key="3">
    <source>
        <dbReference type="Proteomes" id="UP000037397"/>
    </source>
</evidence>
<accession>A0A0L6CDG7</accession>
<evidence type="ECO:0000313" key="2">
    <source>
        <dbReference type="EMBL" id="KNX35931.1"/>
    </source>
</evidence>
<organism evidence="2 3">
    <name type="scientific">Luteipulveratus halotolerans</name>
    <dbReference type="NCBI Taxonomy" id="1631356"/>
    <lineage>
        <taxon>Bacteria</taxon>
        <taxon>Bacillati</taxon>
        <taxon>Actinomycetota</taxon>
        <taxon>Actinomycetes</taxon>
        <taxon>Micrococcales</taxon>
        <taxon>Dermacoccaceae</taxon>
        <taxon>Luteipulveratus</taxon>
    </lineage>
</organism>
<name>A0A0L6CDG7_9MICO</name>
<feature type="region of interest" description="Disordered" evidence="1">
    <location>
        <begin position="135"/>
        <end position="163"/>
    </location>
</feature>
<sequence>MGHRDDYLDSDEHWDPALSRDQRLGRWWSSASFGLALSGKAAHALAASEDAVAVAEAARDLVQHQAVYALLEEGHSVRAIADQLQLSKSKVGRIAKALSRDGRLADLGFGLARADVDPTRALVLAAWQFTSIADADHDHPRGRRPSPEPTEPTNFGGLNGPTP</sequence>
<proteinExistence type="predicted"/>
<dbReference type="AlphaFoldDB" id="A0A0L6CDG7"/>